<gene>
    <name evidence="6" type="ORF">NC797_13830</name>
</gene>
<proteinExistence type="predicted"/>
<feature type="transmembrane region" description="Helical" evidence="5">
    <location>
        <begin position="36"/>
        <end position="54"/>
    </location>
</feature>
<keyword evidence="2 5" id="KW-0812">Transmembrane</keyword>
<name>A0A9X3WTL5_9BACI</name>
<evidence type="ECO:0000313" key="7">
    <source>
        <dbReference type="Proteomes" id="UP001145050"/>
    </source>
</evidence>
<dbReference type="EMBL" id="JAMQKB010000017">
    <property type="protein sequence ID" value="MDC3425582.1"/>
    <property type="molecule type" value="Genomic_DNA"/>
</dbReference>
<evidence type="ECO:0000256" key="1">
    <source>
        <dbReference type="ARBA" id="ARBA00022475"/>
    </source>
</evidence>
<evidence type="ECO:0000256" key="3">
    <source>
        <dbReference type="ARBA" id="ARBA00022989"/>
    </source>
</evidence>
<dbReference type="RefSeq" id="WP_272437398.1">
    <property type="nucleotide sequence ID" value="NZ_JAMQKB010000017.1"/>
</dbReference>
<dbReference type="Pfam" id="PF07457">
    <property type="entry name" value="DUF1516"/>
    <property type="match status" value="1"/>
</dbReference>
<organism evidence="6 7">
    <name type="scientific">Terrihalobacillus insolitus</name>
    <dbReference type="NCBI Taxonomy" id="2950438"/>
    <lineage>
        <taxon>Bacteria</taxon>
        <taxon>Bacillati</taxon>
        <taxon>Bacillota</taxon>
        <taxon>Bacilli</taxon>
        <taxon>Bacillales</taxon>
        <taxon>Bacillaceae</taxon>
        <taxon>Terrihalobacillus</taxon>
    </lineage>
</organism>
<dbReference type="InterPro" id="IPR010899">
    <property type="entry name" value="UPF0344"/>
</dbReference>
<dbReference type="Proteomes" id="UP001145050">
    <property type="component" value="Unassembled WGS sequence"/>
</dbReference>
<feature type="transmembrane region" description="Helical" evidence="5">
    <location>
        <begin position="66"/>
        <end position="85"/>
    </location>
</feature>
<keyword evidence="3 5" id="KW-1133">Transmembrane helix</keyword>
<feature type="transmembrane region" description="Helical" evidence="5">
    <location>
        <begin position="97"/>
        <end position="117"/>
    </location>
</feature>
<sequence length="121" mass="13310">MTNLHITSWVLAFILLFLVLSFYKQGKEKPGKIVHMILRLDYLFILYTGGQLIAMYFQGSTMLPEAITKALAGLWVIAAIEMVAIKTGKGKSAKSAWIQLGIAFAITLLLGFGRLPLGLLP</sequence>
<evidence type="ECO:0000313" key="6">
    <source>
        <dbReference type="EMBL" id="MDC3425582.1"/>
    </source>
</evidence>
<protein>
    <submittedName>
        <fullName evidence="6">YisL family protein</fullName>
    </submittedName>
</protein>
<feature type="transmembrane region" description="Helical" evidence="5">
    <location>
        <begin position="6"/>
        <end position="24"/>
    </location>
</feature>
<evidence type="ECO:0000256" key="5">
    <source>
        <dbReference type="SAM" id="Phobius"/>
    </source>
</evidence>
<keyword evidence="7" id="KW-1185">Reference proteome</keyword>
<reference evidence="6" key="1">
    <citation type="submission" date="2022-06" db="EMBL/GenBank/DDBJ databases">
        <title>Aquibacillus sp. a new bacterium isolated from soil saline samples.</title>
        <authorList>
            <person name="Galisteo C."/>
            <person name="De La Haba R."/>
            <person name="Sanchez-Porro C."/>
            <person name="Ventosa A."/>
        </authorList>
    </citation>
    <scope>NUCLEOTIDE SEQUENCE</scope>
    <source>
        <strain evidence="6">3ASR75-11</strain>
    </source>
</reference>
<accession>A0A9X3WTL5</accession>
<evidence type="ECO:0000256" key="4">
    <source>
        <dbReference type="ARBA" id="ARBA00023136"/>
    </source>
</evidence>
<keyword evidence="4 5" id="KW-0472">Membrane</keyword>
<keyword evidence="1" id="KW-1003">Cell membrane</keyword>
<dbReference type="AlphaFoldDB" id="A0A9X3WTL5"/>
<evidence type="ECO:0000256" key="2">
    <source>
        <dbReference type="ARBA" id="ARBA00022692"/>
    </source>
</evidence>
<comment type="caution">
    <text evidence="6">The sequence shown here is derived from an EMBL/GenBank/DDBJ whole genome shotgun (WGS) entry which is preliminary data.</text>
</comment>